<evidence type="ECO:0000259" key="5">
    <source>
        <dbReference type="Pfam" id="PF00891"/>
    </source>
</evidence>
<dbReference type="SUPFAM" id="SSF53335">
    <property type="entry name" value="S-adenosyl-L-methionine-dependent methyltransferases"/>
    <property type="match status" value="1"/>
</dbReference>
<dbReference type="PROSITE" id="PS51683">
    <property type="entry name" value="SAM_OMT_II"/>
    <property type="match status" value="1"/>
</dbReference>
<dbReference type="EMBL" id="JABTTQ020000004">
    <property type="protein sequence ID" value="KAK6158050.1"/>
    <property type="molecule type" value="Genomic_DNA"/>
</dbReference>
<keyword evidence="3" id="KW-0949">S-adenosyl-L-methionine</keyword>
<dbReference type="Proteomes" id="UP001318860">
    <property type="component" value="Unassembled WGS sequence"/>
</dbReference>
<feature type="domain" description="O-methyltransferase C-terminal" evidence="5">
    <location>
        <begin position="136"/>
        <end position="344"/>
    </location>
</feature>
<comment type="similarity">
    <text evidence="4">Belongs to the class I-like SAM-binding methyltransferase superfamily. Cation-independent O-methyltransferase family. COMT subfamily.</text>
</comment>
<evidence type="ECO:0008006" key="9">
    <source>
        <dbReference type="Google" id="ProtNLM"/>
    </source>
</evidence>
<dbReference type="Gene3D" id="3.40.50.150">
    <property type="entry name" value="Vaccinia Virus protein VP39"/>
    <property type="match status" value="1"/>
</dbReference>
<evidence type="ECO:0000256" key="1">
    <source>
        <dbReference type="ARBA" id="ARBA00022603"/>
    </source>
</evidence>
<evidence type="ECO:0000313" key="8">
    <source>
        <dbReference type="Proteomes" id="UP001318860"/>
    </source>
</evidence>
<name>A0ABR0XFT5_REHGL</name>
<dbReference type="PIRSF" id="PIRSF005739">
    <property type="entry name" value="O-mtase"/>
    <property type="match status" value="1"/>
</dbReference>
<dbReference type="Gene3D" id="1.10.10.10">
    <property type="entry name" value="Winged helix-like DNA-binding domain superfamily/Winged helix DNA-binding domain"/>
    <property type="match status" value="1"/>
</dbReference>
<dbReference type="Pfam" id="PF08100">
    <property type="entry name" value="Dimerisation"/>
    <property type="match status" value="1"/>
</dbReference>
<keyword evidence="8" id="KW-1185">Reference proteome</keyword>
<protein>
    <recommendedName>
        <fullName evidence="9">O-methyltransferase</fullName>
    </recommendedName>
</protein>
<evidence type="ECO:0000256" key="2">
    <source>
        <dbReference type="ARBA" id="ARBA00022679"/>
    </source>
</evidence>
<organism evidence="7 8">
    <name type="scientific">Rehmannia glutinosa</name>
    <name type="common">Chinese foxglove</name>
    <dbReference type="NCBI Taxonomy" id="99300"/>
    <lineage>
        <taxon>Eukaryota</taxon>
        <taxon>Viridiplantae</taxon>
        <taxon>Streptophyta</taxon>
        <taxon>Embryophyta</taxon>
        <taxon>Tracheophyta</taxon>
        <taxon>Spermatophyta</taxon>
        <taxon>Magnoliopsida</taxon>
        <taxon>eudicotyledons</taxon>
        <taxon>Gunneridae</taxon>
        <taxon>Pentapetalae</taxon>
        <taxon>asterids</taxon>
        <taxon>lamiids</taxon>
        <taxon>Lamiales</taxon>
        <taxon>Orobanchaceae</taxon>
        <taxon>Rehmannieae</taxon>
        <taxon>Rehmannia</taxon>
    </lineage>
</organism>
<dbReference type="PANTHER" id="PTHR11746">
    <property type="entry name" value="O-METHYLTRANSFERASE"/>
    <property type="match status" value="1"/>
</dbReference>
<reference evidence="7 8" key="1">
    <citation type="journal article" date="2021" name="Comput. Struct. Biotechnol. J.">
        <title>De novo genome assembly of the potent medicinal plant Rehmannia glutinosa using nanopore technology.</title>
        <authorList>
            <person name="Ma L."/>
            <person name="Dong C."/>
            <person name="Song C."/>
            <person name="Wang X."/>
            <person name="Zheng X."/>
            <person name="Niu Y."/>
            <person name="Chen S."/>
            <person name="Feng W."/>
        </authorList>
    </citation>
    <scope>NUCLEOTIDE SEQUENCE [LARGE SCALE GENOMIC DNA]</scope>
    <source>
        <strain evidence="7">DH-2019</strain>
    </source>
</reference>
<sequence length="363" mass="40999">MALPNDIESTSELLDAQAHVWNHIFNFINSMSLKCAIQLGIPDIIHKHNRPITLSQLVNALPINKLKSQCLDRLMRILTHSKFFVKVKISEDGNVNEDEDGYCLTPASRLLLRDEPLSVAPFALAMLDPILLDPFNHASEWFQNDHSTAFVTKHGRTIWEYLGIEEWWNGLFNEGMASDARFVVSVLIKECKQVFEGLKSMVDVGGGTGLVAKGIVDAFPDMKCVVLELPHVVAGLEGDKNLSYVGGDMFESIPHADAVFLKWIFHDWTDEDSIKLLKRCKEAIISSDNNCRKVIIVEMVVNDQKHDYAATETQLLFDMLMMIEVTGKERTEKEWAKLFFAASFTNYKITPVLGLRSVIEVFP</sequence>
<comment type="caution">
    <text evidence="7">The sequence shown here is derived from an EMBL/GenBank/DDBJ whole genome shotgun (WGS) entry which is preliminary data.</text>
</comment>
<evidence type="ECO:0000256" key="3">
    <source>
        <dbReference type="ARBA" id="ARBA00022691"/>
    </source>
</evidence>
<accession>A0ABR0XFT5</accession>
<dbReference type="InterPro" id="IPR036388">
    <property type="entry name" value="WH-like_DNA-bd_sf"/>
</dbReference>
<proteinExistence type="inferred from homology"/>
<dbReference type="InterPro" id="IPR001077">
    <property type="entry name" value="COMT_C"/>
</dbReference>
<gene>
    <name evidence="7" type="ORF">DH2020_005364</name>
</gene>
<keyword evidence="1" id="KW-0489">Methyltransferase</keyword>
<dbReference type="InterPro" id="IPR036390">
    <property type="entry name" value="WH_DNA-bd_sf"/>
</dbReference>
<dbReference type="InterPro" id="IPR016461">
    <property type="entry name" value="COMT-like"/>
</dbReference>
<dbReference type="Pfam" id="PF00891">
    <property type="entry name" value="Methyltransf_2"/>
    <property type="match status" value="1"/>
</dbReference>
<evidence type="ECO:0000256" key="4">
    <source>
        <dbReference type="ARBA" id="ARBA00034481"/>
    </source>
</evidence>
<dbReference type="InterPro" id="IPR012967">
    <property type="entry name" value="COMT_dimerisation"/>
</dbReference>
<dbReference type="InterPro" id="IPR029063">
    <property type="entry name" value="SAM-dependent_MTases_sf"/>
</dbReference>
<dbReference type="SUPFAM" id="SSF46785">
    <property type="entry name" value="Winged helix' DNA-binding domain"/>
    <property type="match status" value="1"/>
</dbReference>
<feature type="domain" description="O-methyltransferase dimerisation" evidence="6">
    <location>
        <begin position="21"/>
        <end position="113"/>
    </location>
</feature>
<evidence type="ECO:0000313" key="7">
    <source>
        <dbReference type="EMBL" id="KAK6158050.1"/>
    </source>
</evidence>
<evidence type="ECO:0000259" key="6">
    <source>
        <dbReference type="Pfam" id="PF08100"/>
    </source>
</evidence>
<keyword evidence="2" id="KW-0808">Transferase</keyword>